<keyword evidence="1 2" id="KW-0560">Oxidoreductase</keyword>
<dbReference type="PROSITE" id="PS00670">
    <property type="entry name" value="D_2_HYDROXYACID_DH_2"/>
    <property type="match status" value="1"/>
</dbReference>
<sequence>MTAPVVAVSAQSFAKDERLRRSAAERFPHFEFRFCNPGIPWTSASLLQFLQGADLWLVGKEPVTKACLSQLPQLNGITKYGVGLDNIDFEACHARQLPVYFESGVNSQEVAEQAIAMMIGMSRKLFYSSEQMKADRWVKNGGVNFTGKVVSVIGCGHVGSKVATLARAFQCEVLICDILDKAAFAASIGAKQVSFENALQSSDFLTLHVPLTDKTLKFVGERQLEGMKPGSFLVNTCRGEVVDQESLKHCLKTGPLAGAALDVFEEEPCLDKDLYSLDNFVGTAHIAGNSREAVWKMGQAALNGVEKILLDR</sequence>
<dbReference type="EMBL" id="FWZT01000001">
    <property type="protein sequence ID" value="SME89429.1"/>
    <property type="molecule type" value="Genomic_DNA"/>
</dbReference>
<dbReference type="InterPro" id="IPR036291">
    <property type="entry name" value="NAD(P)-bd_dom_sf"/>
</dbReference>
<dbReference type="GO" id="GO:0016616">
    <property type="term" value="F:oxidoreductase activity, acting on the CH-OH group of donors, NAD or NADP as acceptor"/>
    <property type="evidence" value="ECO:0007669"/>
    <property type="project" value="InterPro"/>
</dbReference>
<dbReference type="SUPFAM" id="SSF52283">
    <property type="entry name" value="Formate/glycerate dehydrogenase catalytic domain-like"/>
    <property type="match status" value="1"/>
</dbReference>
<dbReference type="InterPro" id="IPR006140">
    <property type="entry name" value="D-isomer_DH_NAD-bd"/>
</dbReference>
<comment type="similarity">
    <text evidence="2">Belongs to the D-isomer specific 2-hydroxyacid dehydrogenase family.</text>
</comment>
<dbReference type="Pfam" id="PF02826">
    <property type="entry name" value="2-Hacid_dh_C"/>
    <property type="match status" value="1"/>
</dbReference>
<evidence type="ECO:0000259" key="3">
    <source>
        <dbReference type="Pfam" id="PF00389"/>
    </source>
</evidence>
<proteinExistence type="inferred from homology"/>
<accession>A0A1Y6B7M9</accession>
<dbReference type="PROSITE" id="PS00671">
    <property type="entry name" value="D_2_HYDROXYACID_DH_3"/>
    <property type="match status" value="1"/>
</dbReference>
<evidence type="ECO:0000256" key="1">
    <source>
        <dbReference type="ARBA" id="ARBA00023002"/>
    </source>
</evidence>
<feature type="domain" description="D-isomer specific 2-hydroxyacid dehydrogenase NAD-binding" evidence="4">
    <location>
        <begin position="115"/>
        <end position="287"/>
    </location>
</feature>
<dbReference type="STRING" id="1513793.SAMN06296036_101260"/>
<evidence type="ECO:0000256" key="2">
    <source>
        <dbReference type="RuleBase" id="RU003719"/>
    </source>
</evidence>
<gene>
    <name evidence="5" type="ORF">SAMN06296036_101260</name>
</gene>
<dbReference type="OrthoDB" id="9793626at2"/>
<dbReference type="Gene3D" id="3.40.50.720">
    <property type="entry name" value="NAD(P)-binding Rossmann-like Domain"/>
    <property type="match status" value="2"/>
</dbReference>
<evidence type="ECO:0000259" key="4">
    <source>
        <dbReference type="Pfam" id="PF02826"/>
    </source>
</evidence>
<name>A0A1Y6B7M9_9BACT</name>
<dbReference type="InterPro" id="IPR006139">
    <property type="entry name" value="D-isomer_2_OHA_DH_cat_dom"/>
</dbReference>
<evidence type="ECO:0000313" key="5">
    <source>
        <dbReference type="EMBL" id="SME89429.1"/>
    </source>
</evidence>
<feature type="domain" description="D-isomer specific 2-hydroxyacid dehydrogenase catalytic" evidence="3">
    <location>
        <begin position="22"/>
        <end position="309"/>
    </location>
</feature>
<evidence type="ECO:0000313" key="6">
    <source>
        <dbReference type="Proteomes" id="UP000192907"/>
    </source>
</evidence>
<dbReference type="RefSeq" id="WP_132314616.1">
    <property type="nucleotide sequence ID" value="NZ_FWZT01000001.1"/>
</dbReference>
<dbReference type="GO" id="GO:0051287">
    <property type="term" value="F:NAD binding"/>
    <property type="evidence" value="ECO:0007669"/>
    <property type="project" value="InterPro"/>
</dbReference>
<dbReference type="InterPro" id="IPR050223">
    <property type="entry name" value="D-isomer_2-hydroxyacid_DH"/>
</dbReference>
<dbReference type="SUPFAM" id="SSF51735">
    <property type="entry name" value="NAD(P)-binding Rossmann-fold domains"/>
    <property type="match status" value="1"/>
</dbReference>
<dbReference type="CDD" id="cd12172">
    <property type="entry name" value="PGDH_like_2"/>
    <property type="match status" value="1"/>
</dbReference>
<dbReference type="InterPro" id="IPR029753">
    <property type="entry name" value="D-isomer_DH_CS"/>
</dbReference>
<reference evidence="6" key="1">
    <citation type="submission" date="2017-04" db="EMBL/GenBank/DDBJ databases">
        <authorList>
            <person name="Varghese N."/>
            <person name="Submissions S."/>
        </authorList>
    </citation>
    <scope>NUCLEOTIDE SEQUENCE [LARGE SCALE GENOMIC DNA]</scope>
    <source>
        <strain evidence="6">RKEM611</strain>
    </source>
</reference>
<dbReference type="PANTHER" id="PTHR10996">
    <property type="entry name" value="2-HYDROXYACID DEHYDROGENASE-RELATED"/>
    <property type="match status" value="1"/>
</dbReference>
<dbReference type="PANTHER" id="PTHR10996:SF282">
    <property type="entry name" value="D-3-PHOSPHOGLYCERATE DEHYDROGENASE 1-RELATED"/>
    <property type="match status" value="1"/>
</dbReference>
<keyword evidence="6" id="KW-1185">Reference proteome</keyword>
<dbReference type="AlphaFoldDB" id="A0A1Y6B7M9"/>
<dbReference type="Proteomes" id="UP000192907">
    <property type="component" value="Unassembled WGS sequence"/>
</dbReference>
<organism evidence="5 6">
    <name type="scientific">Pseudobacteriovorax antillogorgiicola</name>
    <dbReference type="NCBI Taxonomy" id="1513793"/>
    <lineage>
        <taxon>Bacteria</taxon>
        <taxon>Pseudomonadati</taxon>
        <taxon>Bdellovibrionota</taxon>
        <taxon>Oligoflexia</taxon>
        <taxon>Oligoflexales</taxon>
        <taxon>Pseudobacteriovoracaceae</taxon>
        <taxon>Pseudobacteriovorax</taxon>
    </lineage>
</organism>
<dbReference type="Pfam" id="PF00389">
    <property type="entry name" value="2-Hacid_dh"/>
    <property type="match status" value="1"/>
</dbReference>
<protein>
    <submittedName>
        <fullName evidence="5">D-3-phosphoglycerate dehydrogenase</fullName>
    </submittedName>
</protein>